<dbReference type="GO" id="GO:0070929">
    <property type="term" value="P:trans-translation"/>
    <property type="evidence" value="ECO:0007669"/>
    <property type="project" value="UniProtKB-UniRule"/>
</dbReference>
<accession>A0A1F4US82</accession>
<evidence type="ECO:0000313" key="6">
    <source>
        <dbReference type="Proteomes" id="UP000176608"/>
    </source>
</evidence>
<evidence type="ECO:0000256" key="1">
    <source>
        <dbReference type="ARBA" id="ARBA00022490"/>
    </source>
</evidence>
<evidence type="ECO:0000313" key="5">
    <source>
        <dbReference type="EMBL" id="OGC47814.1"/>
    </source>
</evidence>
<name>A0A1F4US82_UNCKA</name>
<evidence type="ECO:0000256" key="3">
    <source>
        <dbReference type="HAMAP-Rule" id="MF_00023"/>
    </source>
</evidence>
<dbReference type="Gene3D" id="2.40.280.10">
    <property type="match status" value="1"/>
</dbReference>
<dbReference type="InterPro" id="IPR000037">
    <property type="entry name" value="SsrA-bd_prot"/>
</dbReference>
<dbReference type="PROSITE" id="PS01317">
    <property type="entry name" value="SSRP"/>
    <property type="match status" value="1"/>
</dbReference>
<comment type="function">
    <text evidence="3">Required for rescue of stalled ribosomes mediated by trans-translation. Binds to transfer-messenger RNA (tmRNA), required for stable association of tmRNA with ribosomes. tmRNA and SmpB together mimic tRNA shape, replacing the anticodon stem-loop with SmpB. tmRNA is encoded by the ssrA gene; the 2 termini fold to resemble tRNA(Ala) and it encodes a 'tag peptide', a short internal open reading frame. During trans-translation Ala-aminoacylated tmRNA acts like a tRNA, entering the A-site of stalled ribosomes, displacing the stalled mRNA. The ribosome then switches to translate the ORF on the tmRNA; the nascent peptide is terminated with the 'tag peptide' encoded by the tmRNA and targeted for degradation. The ribosome is freed to recommence translation, which seems to be the essential function of trans-translation.</text>
</comment>
<sequence>MLLARNRRAYYDYEIIEKFIAGIVLKGYEVKALREKKANFDGSYITIRQTNVFVENLHIGAYSRQSQEIGEQDTRKPRKLLLNKREIQKLRKELEEKGKTAVPLALILKNNMVKLELAVVKGKKQFGKKQTEKERQMKKDMELEAKEFKRF</sequence>
<dbReference type="PANTHER" id="PTHR30308:SF2">
    <property type="entry name" value="SSRA-BINDING PROTEIN"/>
    <property type="match status" value="1"/>
</dbReference>
<dbReference type="InterPro" id="IPR020081">
    <property type="entry name" value="SsrA-bd_prot_CS"/>
</dbReference>
<dbReference type="InterPro" id="IPR023620">
    <property type="entry name" value="SmpB"/>
</dbReference>
<dbReference type="GO" id="GO:0005829">
    <property type="term" value="C:cytosol"/>
    <property type="evidence" value="ECO:0007669"/>
    <property type="project" value="TreeGrafter"/>
</dbReference>
<dbReference type="HAMAP" id="MF_00023">
    <property type="entry name" value="SmpB"/>
    <property type="match status" value="1"/>
</dbReference>
<dbReference type="NCBIfam" id="TIGR00086">
    <property type="entry name" value="smpB"/>
    <property type="match status" value="1"/>
</dbReference>
<comment type="subcellular location">
    <subcellularLocation>
        <location evidence="3">Cytoplasm</location>
    </subcellularLocation>
    <text evidence="3">The tmRNA-SmpB complex associates with stalled 70S ribosomes.</text>
</comment>
<feature type="compositionally biased region" description="Basic and acidic residues" evidence="4">
    <location>
        <begin position="129"/>
        <end position="151"/>
    </location>
</feature>
<reference evidence="5 6" key="1">
    <citation type="journal article" date="2016" name="Nat. Commun.">
        <title>Thousands of microbial genomes shed light on interconnected biogeochemical processes in an aquifer system.</title>
        <authorList>
            <person name="Anantharaman K."/>
            <person name="Brown C.T."/>
            <person name="Hug L.A."/>
            <person name="Sharon I."/>
            <person name="Castelle C.J."/>
            <person name="Probst A.J."/>
            <person name="Thomas B.C."/>
            <person name="Singh A."/>
            <person name="Wilkins M.J."/>
            <person name="Karaoz U."/>
            <person name="Brodie E.L."/>
            <person name="Williams K.H."/>
            <person name="Hubbard S.S."/>
            <person name="Banfield J.F."/>
        </authorList>
    </citation>
    <scope>NUCLEOTIDE SEQUENCE [LARGE SCALE GENOMIC DNA]</scope>
</reference>
<proteinExistence type="inferred from homology"/>
<dbReference type="STRING" id="1802617.A2886_00300"/>
<dbReference type="PANTHER" id="PTHR30308">
    <property type="entry name" value="TMRNA-BINDING COMPONENT OF TRANS-TRANSLATION TAGGING COMPLEX"/>
    <property type="match status" value="1"/>
</dbReference>
<gene>
    <name evidence="3" type="primary">smpB</name>
    <name evidence="5" type="ORF">A2886_00300</name>
</gene>
<dbReference type="NCBIfam" id="NF003843">
    <property type="entry name" value="PRK05422.1"/>
    <property type="match status" value="1"/>
</dbReference>
<comment type="similarity">
    <text evidence="3">Belongs to the SmpB family.</text>
</comment>
<dbReference type="GO" id="GO:0003723">
    <property type="term" value="F:RNA binding"/>
    <property type="evidence" value="ECO:0007669"/>
    <property type="project" value="UniProtKB-UniRule"/>
</dbReference>
<evidence type="ECO:0000256" key="4">
    <source>
        <dbReference type="SAM" id="MobiDB-lite"/>
    </source>
</evidence>
<dbReference type="Proteomes" id="UP000176608">
    <property type="component" value="Unassembled WGS sequence"/>
</dbReference>
<dbReference type="SUPFAM" id="SSF74982">
    <property type="entry name" value="Small protein B (SmpB)"/>
    <property type="match status" value="1"/>
</dbReference>
<dbReference type="AlphaFoldDB" id="A0A1F4US82"/>
<evidence type="ECO:0000256" key="2">
    <source>
        <dbReference type="ARBA" id="ARBA00022884"/>
    </source>
</evidence>
<keyword evidence="1 3" id="KW-0963">Cytoplasm</keyword>
<dbReference type="Pfam" id="PF01668">
    <property type="entry name" value="SmpB"/>
    <property type="match status" value="1"/>
</dbReference>
<protein>
    <recommendedName>
        <fullName evidence="3">SsrA-binding protein</fullName>
    </recommendedName>
    <alternativeName>
        <fullName evidence="3">Small protein B</fullName>
    </alternativeName>
</protein>
<dbReference type="GO" id="GO:0070930">
    <property type="term" value="P:trans-translation-dependent protein tagging"/>
    <property type="evidence" value="ECO:0007669"/>
    <property type="project" value="TreeGrafter"/>
</dbReference>
<organism evidence="5 6">
    <name type="scientific">candidate division WWE3 bacterium RIFCSPHIGHO2_01_FULL_42_13</name>
    <dbReference type="NCBI Taxonomy" id="1802617"/>
    <lineage>
        <taxon>Bacteria</taxon>
        <taxon>Katanobacteria</taxon>
    </lineage>
</organism>
<feature type="region of interest" description="Disordered" evidence="4">
    <location>
        <begin position="126"/>
        <end position="151"/>
    </location>
</feature>
<keyword evidence="2 3" id="KW-0694">RNA-binding</keyword>
<comment type="caution">
    <text evidence="5">The sequence shown here is derived from an EMBL/GenBank/DDBJ whole genome shotgun (WGS) entry which is preliminary data.</text>
</comment>
<dbReference type="EMBL" id="MEVA01000003">
    <property type="protein sequence ID" value="OGC47814.1"/>
    <property type="molecule type" value="Genomic_DNA"/>
</dbReference>